<feature type="region of interest" description="Disordered" evidence="1">
    <location>
        <begin position="307"/>
        <end position="337"/>
    </location>
</feature>
<accession>A0AAW1WRP7</accession>
<dbReference type="InterPro" id="IPR041591">
    <property type="entry name" value="OCRE"/>
</dbReference>
<dbReference type="InterPro" id="IPR039905">
    <property type="entry name" value="CD2BP2/Lin1"/>
</dbReference>
<feature type="compositionally biased region" description="Basic residues" evidence="1">
    <location>
        <begin position="27"/>
        <end position="39"/>
    </location>
</feature>
<evidence type="ECO:0000256" key="1">
    <source>
        <dbReference type="SAM" id="MobiDB-lite"/>
    </source>
</evidence>
<protein>
    <recommendedName>
        <fullName evidence="2">OCRE domain-containing protein</fullName>
    </recommendedName>
</protein>
<name>A0AAW1WRP7_RUBAR</name>
<proteinExistence type="predicted"/>
<evidence type="ECO:0000259" key="2">
    <source>
        <dbReference type="Pfam" id="PF17780"/>
    </source>
</evidence>
<feature type="region of interest" description="Disordered" evidence="1">
    <location>
        <begin position="152"/>
        <end position="182"/>
    </location>
</feature>
<feature type="domain" description="OCRE" evidence="2">
    <location>
        <begin position="337"/>
        <end position="386"/>
    </location>
</feature>
<comment type="caution">
    <text evidence="3">The sequence shown here is derived from an EMBL/GenBank/DDBJ whole genome shotgun (WGS) entry which is preliminary data.</text>
</comment>
<reference evidence="3 4" key="1">
    <citation type="journal article" date="2023" name="G3 (Bethesda)">
        <title>A chromosome-length genome assembly and annotation of blackberry (Rubus argutus, cv. 'Hillquist').</title>
        <authorList>
            <person name="Bruna T."/>
            <person name="Aryal R."/>
            <person name="Dudchenko O."/>
            <person name="Sargent D.J."/>
            <person name="Mead D."/>
            <person name="Buti M."/>
            <person name="Cavallini A."/>
            <person name="Hytonen T."/>
            <person name="Andres J."/>
            <person name="Pham M."/>
            <person name="Weisz D."/>
            <person name="Mascagni F."/>
            <person name="Usai G."/>
            <person name="Natali L."/>
            <person name="Bassil N."/>
            <person name="Fernandez G.E."/>
            <person name="Lomsadze A."/>
            <person name="Armour M."/>
            <person name="Olukolu B."/>
            <person name="Poorten T."/>
            <person name="Britton C."/>
            <person name="Davik J."/>
            <person name="Ashrafi H."/>
            <person name="Aiden E.L."/>
            <person name="Borodovsky M."/>
            <person name="Worthington M."/>
        </authorList>
    </citation>
    <scope>NUCLEOTIDE SEQUENCE [LARGE SCALE GENOMIC DNA]</scope>
    <source>
        <strain evidence="3">PI 553951</strain>
    </source>
</reference>
<dbReference type="PANTHER" id="PTHR13138:SF3">
    <property type="entry name" value="CD2 ANTIGEN CYTOPLASMIC TAIL-BINDING PROTEIN 2"/>
    <property type="match status" value="1"/>
</dbReference>
<feature type="region of interest" description="Disordered" evidence="1">
    <location>
        <begin position="1"/>
        <end position="87"/>
    </location>
</feature>
<dbReference type="Proteomes" id="UP001457282">
    <property type="component" value="Unassembled WGS sequence"/>
</dbReference>
<sequence>MEPYPSRSNLKRPFDEDDIVGSGKPPAAKRVRFPKGKKVKPQDEQARGGGDGIGPAPSTDPSLAAKERAKRRSSQISELCKDDDPSAAEVTYRGLDHENFVEDGVQFEPFNLEKEREEGYFDADGNFVEYVDPENQVKDAWLDSLAKAVDPETTKKFAEKNGAGAGADDDDDGPGQELTSDEIGKIKRRIADVLEPEETVLQALRRLKGNKKVKMSAETKLVFDQLTEDAMALMMKNGENNVYDEEKEVFEREAQGYESLAKARMGGGKSILDELETDAGTSNLIASISAVGAGAVADDNAFDMFGDDDDEPAVVAKEPSSAASAGPGSENNGGGVENDYVFDEASGYYYSSSLGYYYDSSTGLYCSATSGLWYSFNEETGAYDEVTHQAAEVTEAAAAAVN</sequence>
<evidence type="ECO:0000313" key="4">
    <source>
        <dbReference type="Proteomes" id="UP001457282"/>
    </source>
</evidence>
<feature type="compositionally biased region" description="Low complexity" evidence="1">
    <location>
        <begin position="318"/>
        <end position="330"/>
    </location>
</feature>
<keyword evidence="4" id="KW-1185">Reference proteome</keyword>
<gene>
    <name evidence="3" type="ORF">M0R45_023962</name>
</gene>
<organism evidence="3 4">
    <name type="scientific">Rubus argutus</name>
    <name type="common">Southern blackberry</name>
    <dbReference type="NCBI Taxonomy" id="59490"/>
    <lineage>
        <taxon>Eukaryota</taxon>
        <taxon>Viridiplantae</taxon>
        <taxon>Streptophyta</taxon>
        <taxon>Embryophyta</taxon>
        <taxon>Tracheophyta</taxon>
        <taxon>Spermatophyta</taxon>
        <taxon>Magnoliopsida</taxon>
        <taxon>eudicotyledons</taxon>
        <taxon>Gunneridae</taxon>
        <taxon>Pentapetalae</taxon>
        <taxon>rosids</taxon>
        <taxon>fabids</taxon>
        <taxon>Rosales</taxon>
        <taxon>Rosaceae</taxon>
        <taxon>Rosoideae</taxon>
        <taxon>Rosoideae incertae sedis</taxon>
        <taxon>Rubus</taxon>
    </lineage>
</organism>
<dbReference type="PANTHER" id="PTHR13138">
    <property type="entry name" value="PROTEIN LIN1"/>
    <property type="match status" value="1"/>
</dbReference>
<dbReference type="EMBL" id="JBEDUW010000005">
    <property type="protein sequence ID" value="KAK9926749.1"/>
    <property type="molecule type" value="Genomic_DNA"/>
</dbReference>
<evidence type="ECO:0000313" key="3">
    <source>
        <dbReference type="EMBL" id="KAK9926749.1"/>
    </source>
</evidence>
<dbReference type="GO" id="GO:0005682">
    <property type="term" value="C:U5 snRNP"/>
    <property type="evidence" value="ECO:0007669"/>
    <property type="project" value="InterPro"/>
</dbReference>
<dbReference type="Pfam" id="PF17780">
    <property type="entry name" value="OCRE"/>
    <property type="match status" value="1"/>
</dbReference>
<dbReference type="AlphaFoldDB" id="A0AAW1WRP7"/>